<organism evidence="1 2">
    <name type="scientific">Amycolatopsis umgeniensis</name>
    <dbReference type="NCBI Taxonomy" id="336628"/>
    <lineage>
        <taxon>Bacteria</taxon>
        <taxon>Bacillati</taxon>
        <taxon>Actinomycetota</taxon>
        <taxon>Actinomycetes</taxon>
        <taxon>Pseudonocardiales</taxon>
        <taxon>Pseudonocardiaceae</taxon>
        <taxon>Amycolatopsis</taxon>
    </lineage>
</organism>
<evidence type="ECO:0008006" key="3">
    <source>
        <dbReference type="Google" id="ProtNLM"/>
    </source>
</evidence>
<accession>A0A841BBV4</accession>
<protein>
    <recommendedName>
        <fullName evidence="3">Trypsin-like peptidase domain-containing protein</fullName>
    </recommendedName>
</protein>
<gene>
    <name evidence="1" type="ORF">HDA45_008396</name>
</gene>
<dbReference type="Proteomes" id="UP000580861">
    <property type="component" value="Unassembled WGS sequence"/>
</dbReference>
<dbReference type="AlphaFoldDB" id="A0A841BBV4"/>
<comment type="caution">
    <text evidence="1">The sequence shown here is derived from an EMBL/GenBank/DDBJ whole genome shotgun (WGS) entry which is preliminary data.</text>
</comment>
<evidence type="ECO:0000313" key="2">
    <source>
        <dbReference type="Proteomes" id="UP000580861"/>
    </source>
</evidence>
<dbReference type="EMBL" id="JACHMX010000001">
    <property type="protein sequence ID" value="MBB5858309.1"/>
    <property type="molecule type" value="Genomic_DNA"/>
</dbReference>
<keyword evidence="2" id="KW-1185">Reference proteome</keyword>
<name>A0A841BBV4_9PSEU</name>
<dbReference type="RefSeq" id="WP_184905110.1">
    <property type="nucleotide sequence ID" value="NZ_JACHMX010000001.1"/>
</dbReference>
<dbReference type="InterPro" id="IPR009003">
    <property type="entry name" value="Peptidase_S1_PA"/>
</dbReference>
<evidence type="ECO:0000313" key="1">
    <source>
        <dbReference type="EMBL" id="MBB5858309.1"/>
    </source>
</evidence>
<sequence length="555" mass="58441">MRDLSHRVAGEFLGRPGITGVGVGAKIVDGQPTGQVAVTVFVREKLPRAALDDADVVPADVGGVPTDVLVLRDPRPAGEPIGTVYPKDDDTFVDNKRHRPITGGMAMRGSLMEGNVGTLGCLLRAVQDPNQVYALTCHHVLSRVDPQYNSKGQVFDLTVAHGPVVGTTVCGQNDLKTHSTCAEGIFGRYAGGAENADWDAAVARLDGGTSYRYDIRRASVAAGEDPGDDDVAVTGIAPPPTDQQLAARSYFVRKRGARTGFTGGFVIAAHCEILFPGGPPDGGATRVWARDALVIAPHPNPQVPADEHNHYLAEGDSGSVSVDTSNRVLGLNFGRALAGVIKPPLPSPPDRTYFGLAFPITTVLGKFAGLGLDLTVGTATEPGQTHTVPGRPTVTTLVDGERVVVPVPAPAAVTTVAGAAPPGAGRLAADLAQTPGGRELLDFWQTYAPELRRLVNADRRVAAAWHRSGGSAVYQVLLRGLSEQTLTIPATVNGQPLRQCLDRLHDALRAAAGEQLRAALDRLRRRLPDLAGSTYPELIAALSRPVTEAQVRHGH</sequence>
<dbReference type="SUPFAM" id="SSF50494">
    <property type="entry name" value="Trypsin-like serine proteases"/>
    <property type="match status" value="1"/>
</dbReference>
<proteinExistence type="predicted"/>
<reference evidence="1 2" key="1">
    <citation type="submission" date="2020-08" db="EMBL/GenBank/DDBJ databases">
        <title>Sequencing the genomes of 1000 actinobacteria strains.</title>
        <authorList>
            <person name="Klenk H.-P."/>
        </authorList>
    </citation>
    <scope>NUCLEOTIDE SEQUENCE [LARGE SCALE GENOMIC DNA]</scope>
    <source>
        <strain evidence="1 2">DSM 45272</strain>
    </source>
</reference>